<organism evidence="4 5">
    <name type="scientific">Streptomyces ossamyceticus</name>
    <dbReference type="NCBI Taxonomy" id="249581"/>
    <lineage>
        <taxon>Bacteria</taxon>
        <taxon>Bacillati</taxon>
        <taxon>Actinomycetota</taxon>
        <taxon>Actinomycetes</taxon>
        <taxon>Kitasatosporales</taxon>
        <taxon>Streptomycetaceae</taxon>
        <taxon>Streptomyces</taxon>
    </lineage>
</organism>
<dbReference type="InterPro" id="IPR035965">
    <property type="entry name" value="PAS-like_dom_sf"/>
</dbReference>
<sequence length="894" mass="92981">MRTGEPPPTVEDVLSALATGLWTWDSAAGTVTVDAEAARLLGLPPEPTTLTQAGARSRLHPVDWNEIVSVVQLAVAEDTLAEVRIRVMDEQGRVIRTVRSRSKPTLDPLRRSVELIGTIQEVTEPSPQTAARAPAAVTGDWRRSREAFLLDAGRALAEARSTEEVLRVAAGLAMPGFSPDGLAVFGVEGDRLTVIGHHGHNHGDEGPFTHMPLETDYPAAEVVRTGRAVYLSSPEDYKSRYPTAWPLAEQFNRRSWAFLPLIVAGRTMGAWMAGFTYPVTFTPDERSVLTTVARMLAQALSRAGAAETERELTDGLQRTMLPTLGPEIPGMSVAARYVPTGGGLQVGGDWYDMIALPSGRFALVIGDVQGHDVRAAGLMGQLRIALRAYASEGHPPDAVLSRASRFLHGVTADTSGDAYTDLRFATCLYVEVDPVTGVLDIARAGHPDPAIRMADGTVLVRPTPGGLPLGIDPDADYPTTRLVLEPGETMLLCTDGLIETGGHDLDTGWRRIRTILESFDTEADADGGAGATADTSPDADPVAVPDPDLVRREADGNAVGGAGAGSGEPGAAGSATAVGSETPGEPGEPGESLGGAREPRARSASAAAEPAAVAAEPVAAAADSVGVAADPVGVAADPIGVAADPVAAAAEPVAMADDPVVATAASTSLVADSAPSGAGPTSVALPGALPVVNGLAPGRLEALADALVQGVHGPSSHHTPGPLADRREDDIAMLLLSREAGGSGRGDTVGVRPPVRRTALTVAQAEPERIAGARQQVRELLHDWSCPDQVDSAVLLVSEMLTNVLVHTDADALLVVEMTGEGGKRRMRIEVTDASDDLPHKRRPGELASSGRGLVLMDVLADAWGVDPRGDGKSIWFELHEPSEPQAPPGETAG</sequence>
<dbReference type="Gene3D" id="3.30.450.40">
    <property type="match status" value="1"/>
</dbReference>
<keyword evidence="5" id="KW-1185">Reference proteome</keyword>
<dbReference type="CDD" id="cd16936">
    <property type="entry name" value="HATPase_RsbW-like"/>
    <property type="match status" value="1"/>
</dbReference>
<feature type="compositionally biased region" description="Low complexity" evidence="2">
    <location>
        <begin position="531"/>
        <end position="547"/>
    </location>
</feature>
<proteinExistence type="predicted"/>
<keyword evidence="1" id="KW-0378">Hydrolase</keyword>
<dbReference type="SUPFAM" id="SSF81606">
    <property type="entry name" value="PP2C-like"/>
    <property type="match status" value="1"/>
</dbReference>
<dbReference type="PANTHER" id="PTHR43156">
    <property type="entry name" value="STAGE II SPORULATION PROTEIN E-RELATED"/>
    <property type="match status" value="1"/>
</dbReference>
<dbReference type="InterPro" id="IPR052016">
    <property type="entry name" value="Bact_Sigma-Reg"/>
</dbReference>
<dbReference type="Pfam" id="PF13581">
    <property type="entry name" value="HATPase_c_2"/>
    <property type="match status" value="1"/>
</dbReference>
<evidence type="ECO:0000256" key="2">
    <source>
        <dbReference type="SAM" id="MobiDB-lite"/>
    </source>
</evidence>
<feature type="compositionally biased region" description="Gly residues" evidence="2">
    <location>
        <begin position="558"/>
        <end position="570"/>
    </location>
</feature>
<dbReference type="SUPFAM" id="SSF55785">
    <property type="entry name" value="PYP-like sensor domain (PAS domain)"/>
    <property type="match status" value="1"/>
</dbReference>
<dbReference type="Gene3D" id="3.30.565.10">
    <property type="entry name" value="Histidine kinase-like ATPase, C-terminal domain"/>
    <property type="match status" value="1"/>
</dbReference>
<name>A0ABV2UP15_9ACTN</name>
<dbReference type="InterPro" id="IPR036457">
    <property type="entry name" value="PPM-type-like_dom_sf"/>
</dbReference>
<dbReference type="InterPro" id="IPR000014">
    <property type="entry name" value="PAS"/>
</dbReference>
<dbReference type="RefSeq" id="WP_355390947.1">
    <property type="nucleotide sequence ID" value="NZ_JBEXPZ010000002.1"/>
</dbReference>
<feature type="region of interest" description="Disordered" evidence="2">
    <location>
        <begin position="521"/>
        <end position="608"/>
    </location>
</feature>
<dbReference type="Pfam" id="PF13185">
    <property type="entry name" value="GAF_2"/>
    <property type="match status" value="1"/>
</dbReference>
<reference evidence="4 5" key="1">
    <citation type="submission" date="2024-06" db="EMBL/GenBank/DDBJ databases">
        <title>The Natural Products Discovery Center: Release of the First 8490 Sequenced Strains for Exploring Actinobacteria Biosynthetic Diversity.</title>
        <authorList>
            <person name="Kalkreuter E."/>
            <person name="Kautsar S.A."/>
            <person name="Yang D."/>
            <person name="Bader C.D."/>
            <person name="Teijaro C.N."/>
            <person name="Fluegel L."/>
            <person name="Davis C.M."/>
            <person name="Simpson J.R."/>
            <person name="Lauterbach L."/>
            <person name="Steele A.D."/>
            <person name="Gui C."/>
            <person name="Meng S."/>
            <person name="Li G."/>
            <person name="Viehrig K."/>
            <person name="Ye F."/>
            <person name="Su P."/>
            <person name="Kiefer A.F."/>
            <person name="Nichols A."/>
            <person name="Cepeda A.J."/>
            <person name="Yan W."/>
            <person name="Fan B."/>
            <person name="Jiang Y."/>
            <person name="Adhikari A."/>
            <person name="Zheng C.-J."/>
            <person name="Schuster L."/>
            <person name="Cowan T.M."/>
            <person name="Smanski M.J."/>
            <person name="Chevrette M.G."/>
            <person name="De Carvalho L.P.S."/>
            <person name="Shen B."/>
        </authorList>
    </citation>
    <scope>NUCLEOTIDE SEQUENCE [LARGE SCALE GENOMIC DNA]</scope>
    <source>
        <strain evidence="4 5">NPDC006434</strain>
    </source>
</reference>
<dbReference type="PANTHER" id="PTHR43156:SF2">
    <property type="entry name" value="STAGE II SPORULATION PROTEIN E"/>
    <property type="match status" value="1"/>
</dbReference>
<feature type="compositionally biased region" description="Low complexity" evidence="2">
    <location>
        <begin position="571"/>
        <end position="608"/>
    </location>
</feature>
<dbReference type="Gene3D" id="3.30.450.20">
    <property type="entry name" value="PAS domain"/>
    <property type="match status" value="1"/>
</dbReference>
<dbReference type="SMART" id="SM00331">
    <property type="entry name" value="PP2C_SIG"/>
    <property type="match status" value="1"/>
</dbReference>
<dbReference type="InterPro" id="IPR003594">
    <property type="entry name" value="HATPase_dom"/>
</dbReference>
<dbReference type="InterPro" id="IPR036890">
    <property type="entry name" value="HATPase_C_sf"/>
</dbReference>
<evidence type="ECO:0000313" key="5">
    <source>
        <dbReference type="Proteomes" id="UP001550210"/>
    </source>
</evidence>
<dbReference type="EMBL" id="JBEXPZ010000002">
    <property type="protein sequence ID" value="MET9843285.1"/>
    <property type="molecule type" value="Genomic_DNA"/>
</dbReference>
<dbReference type="PROSITE" id="PS50112">
    <property type="entry name" value="PAS"/>
    <property type="match status" value="1"/>
</dbReference>
<gene>
    <name evidence="4" type="ORF">ABZZ21_01625</name>
</gene>
<accession>A0ABV2UP15</accession>
<dbReference type="InterPro" id="IPR003018">
    <property type="entry name" value="GAF"/>
</dbReference>
<protein>
    <submittedName>
        <fullName evidence="4">SpoIIE family protein phosphatase</fullName>
    </submittedName>
</protein>
<dbReference type="InterPro" id="IPR001932">
    <property type="entry name" value="PPM-type_phosphatase-like_dom"/>
</dbReference>
<comment type="caution">
    <text evidence="4">The sequence shown here is derived from an EMBL/GenBank/DDBJ whole genome shotgun (WGS) entry which is preliminary data.</text>
</comment>
<feature type="domain" description="PAS" evidence="3">
    <location>
        <begin position="6"/>
        <end position="78"/>
    </location>
</feature>
<dbReference type="Pfam" id="PF07228">
    <property type="entry name" value="SpoIIE"/>
    <property type="match status" value="1"/>
</dbReference>
<evidence type="ECO:0000259" key="3">
    <source>
        <dbReference type="PROSITE" id="PS50112"/>
    </source>
</evidence>
<evidence type="ECO:0000256" key="1">
    <source>
        <dbReference type="ARBA" id="ARBA00022801"/>
    </source>
</evidence>
<dbReference type="SUPFAM" id="SSF55781">
    <property type="entry name" value="GAF domain-like"/>
    <property type="match status" value="1"/>
</dbReference>
<evidence type="ECO:0000313" key="4">
    <source>
        <dbReference type="EMBL" id="MET9843285.1"/>
    </source>
</evidence>
<dbReference type="CDD" id="cd00130">
    <property type="entry name" value="PAS"/>
    <property type="match status" value="1"/>
</dbReference>
<dbReference type="Proteomes" id="UP001550210">
    <property type="component" value="Unassembled WGS sequence"/>
</dbReference>
<dbReference type="Gene3D" id="3.60.40.10">
    <property type="entry name" value="PPM-type phosphatase domain"/>
    <property type="match status" value="1"/>
</dbReference>
<dbReference type="InterPro" id="IPR029016">
    <property type="entry name" value="GAF-like_dom_sf"/>
</dbReference>